<dbReference type="RefSeq" id="XP_056050922.1">
    <property type="nucleotide sequence ID" value="XM_056193934.1"/>
</dbReference>
<dbReference type="Proteomes" id="UP001144673">
    <property type="component" value="Chromosome 3"/>
</dbReference>
<dbReference type="GeneID" id="80889631"/>
<dbReference type="EMBL" id="JAJHUN010000010">
    <property type="protein sequence ID" value="KAJ4147981.1"/>
    <property type="molecule type" value="Genomic_DNA"/>
</dbReference>
<sequence length="90" mass="10685">MKLSRLASEPQYVVYLSRSARYFTNPQQIRWTAKAKNYLGRHAAKARRVKWPFQSSVSRDLLFSLSTHACFCFRAHQGDFFNLWLFSETY</sequence>
<dbReference type="KEGG" id="amus:LMH87_002472"/>
<gene>
    <name evidence="1" type="ORF">LMH87_002472</name>
</gene>
<name>A0A9W8UH39_AKAMU</name>
<evidence type="ECO:0000313" key="1">
    <source>
        <dbReference type="EMBL" id="KAJ4147981.1"/>
    </source>
</evidence>
<comment type="caution">
    <text evidence="1">The sequence shown here is derived from an EMBL/GenBank/DDBJ whole genome shotgun (WGS) entry which is preliminary data.</text>
</comment>
<reference evidence="1" key="1">
    <citation type="journal article" date="2023" name="Access Microbiol">
        <title>De-novo genome assembly for Akanthomyces muscarius, a biocontrol agent of insect agricultural pests.</title>
        <authorList>
            <person name="Erdos Z."/>
            <person name="Studholme D.J."/>
            <person name="Raymond B."/>
            <person name="Sharma M."/>
        </authorList>
    </citation>
    <scope>NUCLEOTIDE SEQUENCE</scope>
    <source>
        <strain evidence="1">Ve6</strain>
    </source>
</reference>
<protein>
    <submittedName>
        <fullName evidence="1">Uncharacterized protein</fullName>
    </submittedName>
</protein>
<accession>A0A9W8UH39</accession>
<dbReference type="AlphaFoldDB" id="A0A9W8UH39"/>
<evidence type="ECO:0000313" key="2">
    <source>
        <dbReference type="Proteomes" id="UP001144673"/>
    </source>
</evidence>
<keyword evidence="2" id="KW-1185">Reference proteome</keyword>
<organism evidence="1 2">
    <name type="scientific">Akanthomyces muscarius</name>
    <name type="common">Entomopathogenic fungus</name>
    <name type="synonym">Lecanicillium muscarium</name>
    <dbReference type="NCBI Taxonomy" id="2231603"/>
    <lineage>
        <taxon>Eukaryota</taxon>
        <taxon>Fungi</taxon>
        <taxon>Dikarya</taxon>
        <taxon>Ascomycota</taxon>
        <taxon>Pezizomycotina</taxon>
        <taxon>Sordariomycetes</taxon>
        <taxon>Hypocreomycetidae</taxon>
        <taxon>Hypocreales</taxon>
        <taxon>Cordycipitaceae</taxon>
        <taxon>Akanthomyces</taxon>
    </lineage>
</organism>
<proteinExistence type="predicted"/>